<feature type="transmembrane region" description="Helical" evidence="5">
    <location>
        <begin position="85"/>
        <end position="118"/>
    </location>
</feature>
<evidence type="ECO:0000256" key="1">
    <source>
        <dbReference type="ARBA" id="ARBA00004370"/>
    </source>
</evidence>
<name>A0A401FT76_9BACT</name>
<dbReference type="PANTHER" id="PTHR30221:SF8">
    <property type="entry name" value="SMALL-CONDUCTANCE MECHANOSENSITIVE CHANNEL"/>
    <property type="match status" value="1"/>
</dbReference>
<dbReference type="InterPro" id="IPR006685">
    <property type="entry name" value="MscS_channel_2nd"/>
</dbReference>
<evidence type="ECO:0000256" key="5">
    <source>
        <dbReference type="SAM" id="Phobius"/>
    </source>
</evidence>
<keyword evidence="3 5" id="KW-1133">Transmembrane helix</keyword>
<feature type="transmembrane region" description="Helical" evidence="5">
    <location>
        <begin position="51"/>
        <end position="73"/>
    </location>
</feature>
<dbReference type="Proteomes" id="UP000288096">
    <property type="component" value="Unassembled WGS sequence"/>
</dbReference>
<dbReference type="GO" id="GO:0008381">
    <property type="term" value="F:mechanosensitive monoatomic ion channel activity"/>
    <property type="evidence" value="ECO:0007669"/>
    <property type="project" value="InterPro"/>
</dbReference>
<dbReference type="PANTHER" id="PTHR30221">
    <property type="entry name" value="SMALL-CONDUCTANCE MECHANOSENSITIVE CHANNEL"/>
    <property type="match status" value="1"/>
</dbReference>
<keyword evidence="8" id="KW-1185">Reference proteome</keyword>
<comment type="subcellular location">
    <subcellularLocation>
        <location evidence="1">Membrane</location>
    </subcellularLocation>
</comment>
<dbReference type="GO" id="GO:0016020">
    <property type="term" value="C:membrane"/>
    <property type="evidence" value="ECO:0007669"/>
    <property type="project" value="UniProtKB-SubCell"/>
</dbReference>
<dbReference type="InterPro" id="IPR010920">
    <property type="entry name" value="LSM_dom_sf"/>
</dbReference>
<organism evidence="7 8">
    <name type="scientific">Desulfonema ishimotonii</name>
    <dbReference type="NCBI Taxonomy" id="45657"/>
    <lineage>
        <taxon>Bacteria</taxon>
        <taxon>Pseudomonadati</taxon>
        <taxon>Thermodesulfobacteriota</taxon>
        <taxon>Desulfobacteria</taxon>
        <taxon>Desulfobacterales</taxon>
        <taxon>Desulfococcaceae</taxon>
        <taxon>Desulfonema</taxon>
    </lineage>
</organism>
<dbReference type="Gene3D" id="2.30.30.60">
    <property type="match status" value="1"/>
</dbReference>
<comment type="caution">
    <text evidence="7">The sequence shown here is derived from an EMBL/GenBank/DDBJ whole genome shotgun (WGS) entry which is preliminary data.</text>
</comment>
<feature type="transmembrane region" description="Helical" evidence="5">
    <location>
        <begin position="20"/>
        <end position="44"/>
    </location>
</feature>
<proteinExistence type="predicted"/>
<evidence type="ECO:0000256" key="3">
    <source>
        <dbReference type="ARBA" id="ARBA00022989"/>
    </source>
</evidence>
<evidence type="ECO:0000313" key="7">
    <source>
        <dbReference type="EMBL" id="GBC60171.1"/>
    </source>
</evidence>
<reference evidence="8" key="2">
    <citation type="submission" date="2019-01" db="EMBL/GenBank/DDBJ databases">
        <title>Genome sequence of Desulfonema ishimotonii strain Tokyo 01.</title>
        <authorList>
            <person name="Fukui M."/>
        </authorList>
    </citation>
    <scope>NUCLEOTIDE SEQUENCE [LARGE SCALE GENOMIC DNA]</scope>
    <source>
        <strain evidence="8">Tokyo 01</strain>
    </source>
</reference>
<dbReference type="Pfam" id="PF00924">
    <property type="entry name" value="MS_channel_2nd"/>
    <property type="match status" value="1"/>
</dbReference>
<protein>
    <recommendedName>
        <fullName evidence="6">Mechanosensitive ion channel MscS domain-containing protein</fullName>
    </recommendedName>
</protein>
<evidence type="ECO:0000259" key="6">
    <source>
        <dbReference type="Pfam" id="PF00924"/>
    </source>
</evidence>
<evidence type="ECO:0000256" key="2">
    <source>
        <dbReference type="ARBA" id="ARBA00022692"/>
    </source>
</evidence>
<dbReference type="EMBL" id="BEXT01000001">
    <property type="protein sequence ID" value="GBC60171.1"/>
    <property type="molecule type" value="Genomic_DNA"/>
</dbReference>
<accession>A0A401FT76</accession>
<dbReference type="AlphaFoldDB" id="A0A401FT76"/>
<evidence type="ECO:0000313" key="8">
    <source>
        <dbReference type="Proteomes" id="UP000288096"/>
    </source>
</evidence>
<sequence>MDRFLTLNPEAWDKMGHTVLTIAVILIVGAVVLKFIGFALSLMASKNLISFPFFIFFQSALKWIAIIIVTLLILQQVGIPLNSVWAVISAIIAMVAIGFVAVWSVLSNLLCTLVLLIFHPFRIGDEVEIIDPVMTAGMRGKVRNINLMFTTLQENSGPSQEIMYVYVPNNLFFQKIIRCKGGVRTFSLDRQIFEEKSLLRANSAEIRDTETGS</sequence>
<reference evidence="8" key="1">
    <citation type="submission" date="2017-11" db="EMBL/GenBank/DDBJ databases">
        <authorList>
            <person name="Watanabe M."/>
            <person name="Kojima H."/>
        </authorList>
    </citation>
    <scope>NUCLEOTIDE SEQUENCE [LARGE SCALE GENOMIC DNA]</scope>
    <source>
        <strain evidence="8">Tokyo 01</strain>
    </source>
</reference>
<keyword evidence="2 5" id="KW-0812">Transmembrane</keyword>
<dbReference type="InterPro" id="IPR023408">
    <property type="entry name" value="MscS_beta-dom_sf"/>
</dbReference>
<dbReference type="InterPro" id="IPR045275">
    <property type="entry name" value="MscS_archaea/bacteria_type"/>
</dbReference>
<dbReference type="SUPFAM" id="SSF50182">
    <property type="entry name" value="Sm-like ribonucleoproteins"/>
    <property type="match status" value="1"/>
</dbReference>
<dbReference type="Gene3D" id="1.10.287.1260">
    <property type="match status" value="1"/>
</dbReference>
<evidence type="ECO:0000256" key="4">
    <source>
        <dbReference type="ARBA" id="ARBA00023136"/>
    </source>
</evidence>
<feature type="domain" description="Mechanosensitive ion channel MscS" evidence="6">
    <location>
        <begin position="105"/>
        <end position="176"/>
    </location>
</feature>
<keyword evidence="4 5" id="KW-0472">Membrane</keyword>
<gene>
    <name evidence="7" type="ORF">DENIS_1116</name>
</gene>